<organism evidence="1 2">
    <name type="scientific">Nitrososphaeria virus YSH_1032793</name>
    <dbReference type="NCBI Taxonomy" id="3071320"/>
    <lineage>
        <taxon>Viruses</taxon>
        <taxon>Duplodnaviria</taxon>
        <taxon>Heunggongvirae</taxon>
        <taxon>Uroviricota</taxon>
        <taxon>Caudoviricetes</taxon>
        <taxon>Juravirales</taxon>
        <taxon>Yanlukaviridae</taxon>
        <taxon>Sweetvirus</taxon>
        <taxon>Sweetvirus yangshanense</taxon>
    </lineage>
</organism>
<proteinExistence type="predicted"/>
<evidence type="ECO:0000313" key="1">
    <source>
        <dbReference type="EMBL" id="UVF62208.1"/>
    </source>
</evidence>
<dbReference type="Proteomes" id="UP001156951">
    <property type="component" value="Segment"/>
</dbReference>
<sequence>MKTKQINDFRFTINWKLRNCDLIRFPVTLSSLENGSYDKMIEQLVIENKEVSITQA</sequence>
<keyword evidence="2" id="KW-1185">Reference proteome</keyword>
<name>A0A976UAA0_9CAUD</name>
<accession>A0A976UAA0</accession>
<dbReference type="EMBL" id="ON649698">
    <property type="protein sequence ID" value="UVF62208.1"/>
    <property type="molecule type" value="Genomic_DNA"/>
</dbReference>
<evidence type="ECO:0000313" key="2">
    <source>
        <dbReference type="Proteomes" id="UP001156951"/>
    </source>
</evidence>
<reference evidence="1 2" key="1">
    <citation type="submission" date="2022-05" db="EMBL/GenBank/DDBJ databases">
        <title>Diverse viruses of marine archaea discovered using metagenomics.</title>
        <authorList>
            <person name="Zhou Y."/>
        </authorList>
    </citation>
    <scope>NUCLEOTIDE SEQUENCE [LARGE SCALE GENOMIC DNA]</scope>
    <source>
        <strain evidence="1">YSH_1032793</strain>
    </source>
</reference>
<protein>
    <submittedName>
        <fullName evidence="1">Uncharacterized protein</fullName>
    </submittedName>
</protein>